<evidence type="ECO:0000313" key="4">
    <source>
        <dbReference type="Proteomes" id="UP000014160"/>
    </source>
</evidence>
<evidence type="ECO:0000313" key="2">
    <source>
        <dbReference type="EMBL" id="EOW77222.1"/>
    </source>
</evidence>
<evidence type="ECO:0000313" key="1">
    <source>
        <dbReference type="EMBL" id="EOI51467.1"/>
    </source>
</evidence>
<dbReference type="Proteomes" id="UP000013750">
    <property type="component" value="Unassembled WGS sequence"/>
</dbReference>
<organism evidence="1 3">
    <name type="scientific">Enterococcus gilvus ATCC BAA-350</name>
    <dbReference type="NCBI Taxonomy" id="1158614"/>
    <lineage>
        <taxon>Bacteria</taxon>
        <taxon>Bacillati</taxon>
        <taxon>Bacillota</taxon>
        <taxon>Bacilli</taxon>
        <taxon>Lactobacillales</taxon>
        <taxon>Enterococcaceae</taxon>
        <taxon>Enterococcus</taxon>
    </lineage>
</organism>
<dbReference type="PATRIC" id="fig|1158614.3.peg.4117"/>
<protein>
    <recommendedName>
        <fullName evidence="5">Phage protein</fullName>
    </recommendedName>
</protein>
<dbReference type="EMBL" id="ASWH01000005">
    <property type="protein sequence ID" value="EOW77222.1"/>
    <property type="molecule type" value="Genomic_DNA"/>
</dbReference>
<evidence type="ECO:0008006" key="5">
    <source>
        <dbReference type="Google" id="ProtNLM"/>
    </source>
</evidence>
<dbReference type="EMBL" id="AJDQ01000034">
    <property type="protein sequence ID" value="EOI51467.1"/>
    <property type="molecule type" value="Genomic_DNA"/>
</dbReference>
<dbReference type="HOGENOM" id="CLU_2953310_0_0_9"/>
<gene>
    <name evidence="2" type="ORF">I592_04198</name>
    <name evidence="1" type="ORF">UKC_04142</name>
</gene>
<comment type="caution">
    <text evidence="1">The sequence shown here is derived from an EMBL/GenBank/DDBJ whole genome shotgun (WGS) entry which is preliminary data.</text>
</comment>
<dbReference type="RefSeq" id="WP_010782455.1">
    <property type="nucleotide sequence ID" value="NZ_ASWH01000005.1"/>
</dbReference>
<proteinExistence type="predicted"/>
<dbReference type="AlphaFoldDB" id="R2XNA4"/>
<name>R2XNA4_9ENTE</name>
<reference evidence="2 4" key="2">
    <citation type="submission" date="2013-03" db="EMBL/GenBank/DDBJ databases">
        <title>The Genome Sequence of Enterococcus gilvus ATCC BAA-350 (PacBio/Illumina hybrid assembly).</title>
        <authorList>
            <consortium name="The Broad Institute Genomics Platform"/>
            <consortium name="The Broad Institute Genome Sequencing Center for Infectious Disease"/>
            <person name="Earl A."/>
            <person name="Russ C."/>
            <person name="Gilmore M."/>
            <person name="Surin D."/>
            <person name="Walker B."/>
            <person name="Young S."/>
            <person name="Zeng Q."/>
            <person name="Gargeya S."/>
            <person name="Fitzgerald M."/>
            <person name="Haas B."/>
            <person name="Abouelleil A."/>
            <person name="Allen A.W."/>
            <person name="Alvarado L."/>
            <person name="Arachchi H.M."/>
            <person name="Berlin A.M."/>
            <person name="Chapman S.B."/>
            <person name="Gainer-Dewar J."/>
            <person name="Goldberg J."/>
            <person name="Griggs A."/>
            <person name="Gujja S."/>
            <person name="Hansen M."/>
            <person name="Howarth C."/>
            <person name="Imamovic A."/>
            <person name="Ireland A."/>
            <person name="Larimer J."/>
            <person name="McCowan C."/>
            <person name="Murphy C."/>
            <person name="Pearson M."/>
            <person name="Poon T.W."/>
            <person name="Priest M."/>
            <person name="Roberts A."/>
            <person name="Saif S."/>
            <person name="Shea T."/>
            <person name="Sisk P."/>
            <person name="Sykes S."/>
            <person name="Wortman J."/>
            <person name="Nusbaum C."/>
            <person name="Birren B."/>
        </authorList>
    </citation>
    <scope>NUCLEOTIDE SEQUENCE [LARGE SCALE GENOMIC DNA]</scope>
    <source>
        <strain evidence="2 4">ATCC BAA-350</strain>
    </source>
</reference>
<keyword evidence="4" id="KW-1185">Reference proteome</keyword>
<dbReference type="Proteomes" id="UP000014160">
    <property type="component" value="Unassembled WGS sequence"/>
</dbReference>
<dbReference type="OrthoDB" id="9921369at2"/>
<sequence>MNEEQQAALKLMESQLEFSGFTPIQSLTMGLSYYKGGYYDNLSEQEFEQIVKYFVEKYM</sequence>
<reference evidence="1 3" key="1">
    <citation type="submission" date="2013-02" db="EMBL/GenBank/DDBJ databases">
        <title>The Genome Sequence of Enterococcus gilvus ATCC BAA-350.</title>
        <authorList>
            <consortium name="The Broad Institute Genome Sequencing Platform"/>
            <consortium name="The Broad Institute Genome Sequencing Center for Infectious Disease"/>
            <person name="Earl A.M."/>
            <person name="Gilmore M.S."/>
            <person name="Lebreton F."/>
            <person name="Walker B."/>
            <person name="Young S.K."/>
            <person name="Zeng Q."/>
            <person name="Gargeya S."/>
            <person name="Fitzgerald M."/>
            <person name="Haas B."/>
            <person name="Abouelleil A."/>
            <person name="Alvarado L."/>
            <person name="Arachchi H.M."/>
            <person name="Berlin A.M."/>
            <person name="Chapman S.B."/>
            <person name="Dewar J."/>
            <person name="Goldberg J."/>
            <person name="Griggs A."/>
            <person name="Gujja S."/>
            <person name="Hansen M."/>
            <person name="Howarth C."/>
            <person name="Imamovic A."/>
            <person name="Larimer J."/>
            <person name="McCowan C."/>
            <person name="Murphy C."/>
            <person name="Neiman D."/>
            <person name="Pearson M."/>
            <person name="Priest M."/>
            <person name="Roberts A."/>
            <person name="Saif S."/>
            <person name="Shea T."/>
            <person name="Sisk P."/>
            <person name="Sykes S."/>
            <person name="Wortman J."/>
            <person name="Nusbaum C."/>
            <person name="Birren B."/>
        </authorList>
    </citation>
    <scope>NUCLEOTIDE SEQUENCE [LARGE SCALE GENOMIC DNA]</scope>
    <source>
        <strain evidence="1 3">ATCC BAA-350</strain>
    </source>
</reference>
<accession>R2XNA4</accession>
<evidence type="ECO:0000313" key="3">
    <source>
        <dbReference type="Proteomes" id="UP000013750"/>
    </source>
</evidence>